<dbReference type="PANTHER" id="PTHR35870">
    <property type="entry name" value="PROTEIN, PUTATIVE (AFU_ORTHOLOGUE AFUA_5G03330)-RELATED"/>
    <property type="match status" value="1"/>
</dbReference>
<evidence type="ECO:0000313" key="3">
    <source>
        <dbReference type="Proteomes" id="UP000054279"/>
    </source>
</evidence>
<name>A0A0C9V223_SPHS4</name>
<organism evidence="2 3">
    <name type="scientific">Sphaerobolus stellatus (strain SS14)</name>
    <dbReference type="NCBI Taxonomy" id="990650"/>
    <lineage>
        <taxon>Eukaryota</taxon>
        <taxon>Fungi</taxon>
        <taxon>Dikarya</taxon>
        <taxon>Basidiomycota</taxon>
        <taxon>Agaricomycotina</taxon>
        <taxon>Agaricomycetes</taxon>
        <taxon>Phallomycetidae</taxon>
        <taxon>Geastrales</taxon>
        <taxon>Sphaerobolaceae</taxon>
        <taxon>Sphaerobolus</taxon>
    </lineage>
</organism>
<sequence>MWRTIHVRRLYSTMSTLPALSSKIHPGLLNLPGITPETKSFTETMLKKDQEEHHCYFRSEGLHNHLSHHLLAAYDLGAPLKLMQAIYDDEAKVQQPIQPEASNTAPRAGDITKDNWQKWLGNARAYSAYLQFFSEQIGELGMTKTLEEYVFSPPSNDNKANMLSRVAVEGIFHPFIQIGYGLEFSMDIEVAAGLAQAAVHASHEFLYFPVANFQDAELNLKGRKYQKGRQSKRGPSLLYLLRQIYDSPKLIPSLPYDPDALLSKRTKDYAENGEELESRVEEMIFLATFLAMGTGRANRKPRIDFFLMHLLTSSLFLPSYLNVLPTLQTKRDVFRAYIQAVGYYLVVRGRPRINPELLMSYTDNPSPRIKFSSITSKAQPSALGPNKLNPWLPIIEDVVHAPDSHTLKSLRTLLYAATKFGTLKKGEIIGAYGPDGKETHSGISEVDGTVFIRAAGILMDTMGWVSHGEKAGEWDRSALGWDDAWRNDD</sequence>
<dbReference type="EMBL" id="KN837139">
    <property type="protein sequence ID" value="KIJ41069.1"/>
    <property type="molecule type" value="Genomic_DNA"/>
</dbReference>
<gene>
    <name evidence="2" type="ORF">M422DRAFT_780499</name>
</gene>
<dbReference type="Pfam" id="PF14027">
    <property type="entry name" value="Questin_oxidase"/>
    <property type="match status" value="1"/>
</dbReference>
<evidence type="ECO:0008006" key="4">
    <source>
        <dbReference type="Google" id="ProtNLM"/>
    </source>
</evidence>
<keyword evidence="1" id="KW-0560">Oxidoreductase</keyword>
<dbReference type="HOGENOM" id="CLU_019145_2_1_1"/>
<accession>A0A0C9V223</accession>
<protein>
    <recommendedName>
        <fullName evidence="4">Oxidoreductase AflY</fullName>
    </recommendedName>
</protein>
<dbReference type="Proteomes" id="UP000054279">
    <property type="component" value="Unassembled WGS sequence"/>
</dbReference>
<proteinExistence type="predicted"/>
<evidence type="ECO:0000256" key="1">
    <source>
        <dbReference type="ARBA" id="ARBA00023002"/>
    </source>
</evidence>
<keyword evidence="3" id="KW-1185">Reference proteome</keyword>
<dbReference type="OrthoDB" id="10004862at2759"/>
<dbReference type="InterPro" id="IPR025337">
    <property type="entry name" value="Questin_oxidase-like"/>
</dbReference>
<reference evidence="2 3" key="1">
    <citation type="submission" date="2014-06" db="EMBL/GenBank/DDBJ databases">
        <title>Evolutionary Origins and Diversification of the Mycorrhizal Mutualists.</title>
        <authorList>
            <consortium name="DOE Joint Genome Institute"/>
            <consortium name="Mycorrhizal Genomics Consortium"/>
            <person name="Kohler A."/>
            <person name="Kuo A."/>
            <person name="Nagy L.G."/>
            <person name="Floudas D."/>
            <person name="Copeland A."/>
            <person name="Barry K.W."/>
            <person name="Cichocki N."/>
            <person name="Veneault-Fourrey C."/>
            <person name="LaButti K."/>
            <person name="Lindquist E.A."/>
            <person name="Lipzen A."/>
            <person name="Lundell T."/>
            <person name="Morin E."/>
            <person name="Murat C."/>
            <person name="Riley R."/>
            <person name="Ohm R."/>
            <person name="Sun H."/>
            <person name="Tunlid A."/>
            <person name="Henrissat B."/>
            <person name="Grigoriev I.V."/>
            <person name="Hibbett D.S."/>
            <person name="Martin F."/>
        </authorList>
    </citation>
    <scope>NUCLEOTIDE SEQUENCE [LARGE SCALE GENOMIC DNA]</scope>
    <source>
        <strain evidence="2 3">SS14</strain>
    </source>
</reference>
<evidence type="ECO:0000313" key="2">
    <source>
        <dbReference type="EMBL" id="KIJ41069.1"/>
    </source>
</evidence>
<dbReference type="PANTHER" id="PTHR35870:SF1">
    <property type="entry name" value="PROTEIN, PUTATIVE (AFU_ORTHOLOGUE AFUA_5G03330)-RELATED"/>
    <property type="match status" value="1"/>
</dbReference>
<dbReference type="GO" id="GO:0016491">
    <property type="term" value="F:oxidoreductase activity"/>
    <property type="evidence" value="ECO:0007669"/>
    <property type="project" value="UniProtKB-KW"/>
</dbReference>
<dbReference type="AlphaFoldDB" id="A0A0C9V223"/>